<accession>A0A1H1WPN9</accession>
<gene>
    <name evidence="4" type="ORF">SAMN04489812_3734</name>
</gene>
<keyword evidence="2" id="KW-0812">Transmembrane</keyword>
<dbReference type="Proteomes" id="UP000199103">
    <property type="component" value="Chromosome I"/>
</dbReference>
<feature type="region of interest" description="Disordered" evidence="1">
    <location>
        <begin position="1"/>
        <end position="28"/>
    </location>
</feature>
<dbReference type="InterPro" id="IPR012551">
    <property type="entry name" value="DUF1707_SHOCT-like"/>
</dbReference>
<keyword evidence="5" id="KW-1185">Reference proteome</keyword>
<evidence type="ECO:0000256" key="1">
    <source>
        <dbReference type="SAM" id="MobiDB-lite"/>
    </source>
</evidence>
<evidence type="ECO:0000313" key="4">
    <source>
        <dbReference type="EMBL" id="SDS98620.1"/>
    </source>
</evidence>
<evidence type="ECO:0000313" key="5">
    <source>
        <dbReference type="Proteomes" id="UP000199103"/>
    </source>
</evidence>
<keyword evidence="2" id="KW-0472">Membrane</keyword>
<evidence type="ECO:0000256" key="2">
    <source>
        <dbReference type="SAM" id="Phobius"/>
    </source>
</evidence>
<name>A0A1H1WPN9_9ACTN</name>
<protein>
    <recommendedName>
        <fullName evidence="3">DUF1707 domain-containing protein</fullName>
    </recommendedName>
</protein>
<feature type="transmembrane region" description="Helical" evidence="2">
    <location>
        <begin position="106"/>
        <end position="126"/>
    </location>
</feature>
<dbReference type="AlphaFoldDB" id="A0A1H1WPN9"/>
<sequence>MSCPVNELPRSSKYRSSPDEQVSAQEREQLTRRLNEAFTAGKLTQDDYSARLDELYAAQRLGDLVPVVESLPAVQSYSEPAMVQQTGAQQPGELSVASSNGSRMTVALVGGIAAIVIILVILLLVLL</sequence>
<evidence type="ECO:0000259" key="3">
    <source>
        <dbReference type="Pfam" id="PF08044"/>
    </source>
</evidence>
<feature type="domain" description="DUF1707" evidence="3">
    <location>
        <begin position="22"/>
        <end position="72"/>
    </location>
</feature>
<organism evidence="4 5">
    <name type="scientific">Microlunatus soli</name>
    <dbReference type="NCBI Taxonomy" id="630515"/>
    <lineage>
        <taxon>Bacteria</taxon>
        <taxon>Bacillati</taxon>
        <taxon>Actinomycetota</taxon>
        <taxon>Actinomycetes</taxon>
        <taxon>Propionibacteriales</taxon>
        <taxon>Propionibacteriaceae</taxon>
        <taxon>Microlunatus</taxon>
    </lineage>
</organism>
<dbReference type="STRING" id="630515.SAMN04489812_3734"/>
<reference evidence="4 5" key="1">
    <citation type="submission" date="2016-10" db="EMBL/GenBank/DDBJ databases">
        <authorList>
            <person name="de Groot N.N."/>
        </authorList>
    </citation>
    <scope>NUCLEOTIDE SEQUENCE [LARGE SCALE GENOMIC DNA]</scope>
    <source>
        <strain evidence="4 5">DSM 21800</strain>
    </source>
</reference>
<dbReference type="EMBL" id="LT629772">
    <property type="protein sequence ID" value="SDS98620.1"/>
    <property type="molecule type" value="Genomic_DNA"/>
</dbReference>
<keyword evidence="2" id="KW-1133">Transmembrane helix</keyword>
<proteinExistence type="predicted"/>
<dbReference type="Pfam" id="PF08044">
    <property type="entry name" value="DUF1707"/>
    <property type="match status" value="1"/>
</dbReference>